<accession>A0A1I6Y0D2</accession>
<dbReference type="PANTHER" id="PTHR10138:SF0">
    <property type="entry name" value="TRYPTOPHAN 2,3-DIOXYGENASE"/>
    <property type="match status" value="1"/>
</dbReference>
<dbReference type="Proteomes" id="UP000236454">
    <property type="component" value="Unassembled WGS sequence"/>
</dbReference>
<dbReference type="OrthoDB" id="9776847at2"/>
<proteinExistence type="predicted"/>
<evidence type="ECO:0000313" key="1">
    <source>
        <dbReference type="EMBL" id="SFT44055.1"/>
    </source>
</evidence>
<dbReference type="RefSeq" id="WP_090246124.1">
    <property type="nucleotide sequence ID" value="NZ_FPAS01000001.1"/>
</dbReference>
<organism evidence="1 2">
    <name type="scientific">Lishizhenia tianjinensis</name>
    <dbReference type="NCBI Taxonomy" id="477690"/>
    <lineage>
        <taxon>Bacteria</taxon>
        <taxon>Pseudomonadati</taxon>
        <taxon>Bacteroidota</taxon>
        <taxon>Flavobacteriia</taxon>
        <taxon>Flavobacteriales</taxon>
        <taxon>Crocinitomicaceae</taxon>
        <taxon>Lishizhenia</taxon>
    </lineage>
</organism>
<keyword evidence="1" id="KW-0223">Dioxygenase</keyword>
<sequence length="308" mass="36772">MKETLDKLEAKYKSIDEPMETYLKGLLYQKPITYWDYIDTEALLSLQKPRTDFPDEMVFIMYHQVNEILFKMMLHEIEQLKDAEVLTPELFSSKLSRISRYFDMLTSSFTIMRDGMEPEQYLLFRDTLTPASGFQSAQYRMIEFSCTNALNLVDPRFRKEVDKDSETEDIFNRLYWQAAGKNFKTGEKKQLLFNFEKKYKSFFLDYMEKHSENNLYSLYLSLPKEARENEDLIAAMRHLDYTINITWVMAHYNTAKKYLNYGQTDKPKAATGGSDWTKYMHPKYQRRVFFPSLWSEQELANWGEDLEQ</sequence>
<dbReference type="GO" id="GO:0046872">
    <property type="term" value="F:metal ion binding"/>
    <property type="evidence" value="ECO:0007669"/>
    <property type="project" value="InterPro"/>
</dbReference>
<dbReference type="GO" id="GO:0019442">
    <property type="term" value="P:L-tryptophan catabolic process to acetyl-CoA"/>
    <property type="evidence" value="ECO:0007669"/>
    <property type="project" value="TreeGrafter"/>
</dbReference>
<dbReference type="Pfam" id="PF03301">
    <property type="entry name" value="Trp_dioxygenase"/>
    <property type="match status" value="1"/>
</dbReference>
<name>A0A1I6Y0D2_9FLAO</name>
<dbReference type="EMBL" id="FPAS01000001">
    <property type="protein sequence ID" value="SFT44055.1"/>
    <property type="molecule type" value="Genomic_DNA"/>
</dbReference>
<evidence type="ECO:0000313" key="2">
    <source>
        <dbReference type="Proteomes" id="UP000236454"/>
    </source>
</evidence>
<dbReference type="GO" id="GO:0004833">
    <property type="term" value="F:L-tryptophan 2,3-dioxygenase activity"/>
    <property type="evidence" value="ECO:0007669"/>
    <property type="project" value="InterPro"/>
</dbReference>
<dbReference type="SUPFAM" id="SSF140959">
    <property type="entry name" value="Indolic compounds 2,3-dioxygenase-like"/>
    <property type="match status" value="1"/>
</dbReference>
<dbReference type="GO" id="GO:0020037">
    <property type="term" value="F:heme binding"/>
    <property type="evidence" value="ECO:0007669"/>
    <property type="project" value="InterPro"/>
</dbReference>
<protein>
    <submittedName>
        <fullName evidence="1">Tryptophan 2,3-dioxygenase apoenzyme</fullName>
    </submittedName>
</protein>
<dbReference type="Gene3D" id="1.20.58.480">
    <property type="match status" value="1"/>
</dbReference>
<keyword evidence="1" id="KW-0560">Oxidoreductase</keyword>
<reference evidence="1 2" key="1">
    <citation type="submission" date="2016-10" db="EMBL/GenBank/DDBJ databases">
        <authorList>
            <person name="de Groot N.N."/>
        </authorList>
    </citation>
    <scope>NUCLEOTIDE SEQUENCE [LARGE SCALE GENOMIC DNA]</scope>
    <source>
        <strain evidence="1 2">CGMCC 1.7005</strain>
    </source>
</reference>
<dbReference type="InterPro" id="IPR004981">
    <property type="entry name" value="Trp_2_3_dOase"/>
</dbReference>
<dbReference type="STRING" id="477690.SAMN05216474_0583"/>
<dbReference type="InterPro" id="IPR037217">
    <property type="entry name" value="Trp/Indoleamine_2_3_dOase-like"/>
</dbReference>
<dbReference type="AlphaFoldDB" id="A0A1I6Y0D2"/>
<dbReference type="GO" id="GO:0019441">
    <property type="term" value="P:L-tryptophan catabolic process to kynurenine"/>
    <property type="evidence" value="ECO:0007669"/>
    <property type="project" value="InterPro"/>
</dbReference>
<dbReference type="PANTHER" id="PTHR10138">
    <property type="entry name" value="TRYPTOPHAN 2,3-DIOXYGENASE"/>
    <property type="match status" value="1"/>
</dbReference>
<gene>
    <name evidence="1" type="ORF">SAMN05216474_0583</name>
</gene>
<keyword evidence="2" id="KW-1185">Reference proteome</keyword>